<dbReference type="Proteomes" id="UP000682416">
    <property type="component" value="Chromosome"/>
</dbReference>
<dbReference type="EMBL" id="CP074402">
    <property type="protein sequence ID" value="QVJ03030.1"/>
    <property type="molecule type" value="Genomic_DNA"/>
</dbReference>
<keyword evidence="2" id="KW-1185">Reference proteome</keyword>
<gene>
    <name evidence="1" type="ORF">KGD82_13430</name>
</gene>
<dbReference type="KEGG" id="nec:KGD82_13430"/>
<reference evidence="1" key="1">
    <citation type="submission" date="2021-05" db="EMBL/GenBank/DDBJ databases">
        <authorList>
            <person name="Kaiqin L."/>
            <person name="Jian G."/>
        </authorList>
    </citation>
    <scope>NUCLEOTIDE SEQUENCE</scope>
    <source>
        <strain evidence="1">HDS5</strain>
    </source>
</reference>
<dbReference type="AlphaFoldDB" id="A0A975LCD9"/>
<accession>A0A975LCD9</accession>
<evidence type="ECO:0000313" key="2">
    <source>
        <dbReference type="Proteomes" id="UP000682416"/>
    </source>
</evidence>
<proteinExistence type="predicted"/>
<protein>
    <submittedName>
        <fullName evidence="1">Uncharacterized protein</fullName>
    </submittedName>
</protein>
<evidence type="ECO:0000313" key="1">
    <source>
        <dbReference type="EMBL" id="QVJ03030.1"/>
    </source>
</evidence>
<name>A0A975LCD9_9ACTN</name>
<organism evidence="1 2">
    <name type="scientific">Nocardiopsis eucommiae</name>
    <dbReference type="NCBI Taxonomy" id="2831970"/>
    <lineage>
        <taxon>Bacteria</taxon>
        <taxon>Bacillati</taxon>
        <taxon>Actinomycetota</taxon>
        <taxon>Actinomycetes</taxon>
        <taxon>Streptosporangiales</taxon>
        <taxon>Nocardiopsidaceae</taxon>
        <taxon>Nocardiopsis</taxon>
    </lineage>
</organism>
<sequence>MTEQADPRPEVAEWIANAMPSGTDAPCGHYTAATRTTCGAIPTRMYIQGRRCYDHAPNAFRKAAS</sequence>